<gene>
    <name evidence="2" type="ORF">B0T15DRAFT_504998</name>
</gene>
<reference evidence="2" key="2">
    <citation type="submission" date="2023-06" db="EMBL/GenBank/DDBJ databases">
        <authorList>
            <consortium name="Lawrence Berkeley National Laboratory"/>
            <person name="Mondo S.J."/>
            <person name="Hensen N."/>
            <person name="Bonometti L."/>
            <person name="Westerberg I."/>
            <person name="Brannstrom I.O."/>
            <person name="Guillou S."/>
            <person name="Cros-Aarteil S."/>
            <person name="Calhoun S."/>
            <person name="Haridas S."/>
            <person name="Kuo A."/>
            <person name="Pangilinan J."/>
            <person name="Riley R."/>
            <person name="Labutti K."/>
            <person name="Andreopoulos B."/>
            <person name="Lipzen A."/>
            <person name="Chen C."/>
            <person name="Yanf M."/>
            <person name="Daum C."/>
            <person name="Ng V."/>
            <person name="Clum A."/>
            <person name="Steindorff A."/>
            <person name="Ohm R."/>
            <person name="Martin F."/>
            <person name="Silar P."/>
            <person name="Natvig D."/>
            <person name="Lalanne C."/>
            <person name="Gautier V."/>
            <person name="Ament-Velasquez S.L."/>
            <person name="Kruys A."/>
            <person name="Hutchinson M.I."/>
            <person name="Powell A.J."/>
            <person name="Barry K."/>
            <person name="Miller A.N."/>
            <person name="Grigoriev I.V."/>
            <person name="Debuchy R."/>
            <person name="Gladieux P."/>
            <person name="Thoren M.H."/>
            <person name="Johannesson H."/>
        </authorList>
    </citation>
    <scope>NUCLEOTIDE SEQUENCE</scope>
    <source>
        <strain evidence="2">CBS 333.67</strain>
    </source>
</reference>
<dbReference type="RefSeq" id="XP_062719636.1">
    <property type="nucleotide sequence ID" value="XM_062867518.1"/>
</dbReference>
<evidence type="ECO:0000313" key="2">
    <source>
        <dbReference type="EMBL" id="KAK3303856.1"/>
    </source>
</evidence>
<keyword evidence="3" id="KW-1185">Reference proteome</keyword>
<comment type="caution">
    <text evidence="2">The sequence shown here is derived from an EMBL/GenBank/DDBJ whole genome shotgun (WGS) entry which is preliminary data.</text>
</comment>
<evidence type="ECO:0000313" key="3">
    <source>
        <dbReference type="Proteomes" id="UP001273166"/>
    </source>
</evidence>
<feature type="compositionally biased region" description="Polar residues" evidence="1">
    <location>
        <begin position="67"/>
        <end position="76"/>
    </location>
</feature>
<feature type="compositionally biased region" description="Basic and acidic residues" evidence="1">
    <location>
        <begin position="1"/>
        <end position="20"/>
    </location>
</feature>
<reference evidence="2" key="1">
    <citation type="journal article" date="2023" name="Mol. Phylogenet. Evol.">
        <title>Genome-scale phylogeny and comparative genomics of the fungal order Sordariales.</title>
        <authorList>
            <person name="Hensen N."/>
            <person name="Bonometti L."/>
            <person name="Westerberg I."/>
            <person name="Brannstrom I.O."/>
            <person name="Guillou S."/>
            <person name="Cros-Aarteil S."/>
            <person name="Calhoun S."/>
            <person name="Haridas S."/>
            <person name="Kuo A."/>
            <person name="Mondo S."/>
            <person name="Pangilinan J."/>
            <person name="Riley R."/>
            <person name="LaButti K."/>
            <person name="Andreopoulos B."/>
            <person name="Lipzen A."/>
            <person name="Chen C."/>
            <person name="Yan M."/>
            <person name="Daum C."/>
            <person name="Ng V."/>
            <person name="Clum A."/>
            <person name="Steindorff A."/>
            <person name="Ohm R.A."/>
            <person name="Martin F."/>
            <person name="Silar P."/>
            <person name="Natvig D.O."/>
            <person name="Lalanne C."/>
            <person name="Gautier V."/>
            <person name="Ament-Velasquez S.L."/>
            <person name="Kruys A."/>
            <person name="Hutchinson M.I."/>
            <person name="Powell A.J."/>
            <person name="Barry K."/>
            <person name="Miller A.N."/>
            <person name="Grigoriev I.V."/>
            <person name="Debuchy R."/>
            <person name="Gladieux P."/>
            <person name="Hiltunen Thoren M."/>
            <person name="Johannesson H."/>
        </authorList>
    </citation>
    <scope>NUCLEOTIDE SEQUENCE</scope>
    <source>
        <strain evidence="2">CBS 333.67</strain>
    </source>
</reference>
<feature type="region of interest" description="Disordered" evidence="1">
    <location>
        <begin position="1"/>
        <end position="141"/>
    </location>
</feature>
<protein>
    <submittedName>
        <fullName evidence="2">Uncharacterized protein</fullName>
    </submittedName>
</protein>
<dbReference type="EMBL" id="JAUDZG010000006">
    <property type="protein sequence ID" value="KAK3303856.1"/>
    <property type="molecule type" value="Genomic_DNA"/>
</dbReference>
<dbReference type="Proteomes" id="UP001273166">
    <property type="component" value="Unassembled WGS sequence"/>
</dbReference>
<evidence type="ECO:0000256" key="1">
    <source>
        <dbReference type="SAM" id="MobiDB-lite"/>
    </source>
</evidence>
<organism evidence="2 3">
    <name type="scientific">Chaetomium strumarium</name>
    <dbReference type="NCBI Taxonomy" id="1170767"/>
    <lineage>
        <taxon>Eukaryota</taxon>
        <taxon>Fungi</taxon>
        <taxon>Dikarya</taxon>
        <taxon>Ascomycota</taxon>
        <taxon>Pezizomycotina</taxon>
        <taxon>Sordariomycetes</taxon>
        <taxon>Sordariomycetidae</taxon>
        <taxon>Sordariales</taxon>
        <taxon>Chaetomiaceae</taxon>
        <taxon>Chaetomium</taxon>
    </lineage>
</organism>
<dbReference type="AlphaFoldDB" id="A0AAJ0LZX0"/>
<proteinExistence type="predicted"/>
<feature type="compositionally biased region" description="Basic and acidic residues" evidence="1">
    <location>
        <begin position="130"/>
        <end position="141"/>
    </location>
</feature>
<accession>A0AAJ0LZX0</accession>
<dbReference type="GeneID" id="87886347"/>
<sequence>MSDILENVKDAVNPKRREEATIPEYDAQKRGPYTASEGQQPEQVSPPRAEQTDLSSAGANAGHTRHSGSLFSQNLNAAEDNTGFNAPEGTYGPHKSRVANALDPRVGSNRDGKPSHGVSGYGEATAQKPLHKEGGVKYELS</sequence>
<name>A0AAJ0LZX0_9PEZI</name>